<feature type="region of interest" description="Disordered" evidence="1">
    <location>
        <begin position="36"/>
        <end position="64"/>
    </location>
</feature>
<keyword evidence="2" id="KW-1133">Transmembrane helix</keyword>
<feature type="transmembrane region" description="Helical" evidence="2">
    <location>
        <begin position="244"/>
        <end position="269"/>
    </location>
</feature>
<feature type="compositionally biased region" description="Low complexity" evidence="1">
    <location>
        <begin position="199"/>
        <end position="216"/>
    </location>
</feature>
<feature type="compositionally biased region" description="Basic and acidic residues" evidence="1">
    <location>
        <begin position="51"/>
        <end position="60"/>
    </location>
</feature>
<protein>
    <submittedName>
        <fullName evidence="3">Uncharacterized protein</fullName>
    </submittedName>
</protein>
<evidence type="ECO:0000256" key="2">
    <source>
        <dbReference type="SAM" id="Phobius"/>
    </source>
</evidence>
<name>A0A1T4PGV8_9FIRM</name>
<feature type="transmembrane region" description="Helical" evidence="2">
    <location>
        <begin position="7"/>
        <end position="28"/>
    </location>
</feature>
<dbReference type="Proteomes" id="UP000189933">
    <property type="component" value="Unassembled WGS sequence"/>
</dbReference>
<feature type="compositionally biased region" description="Low complexity" evidence="1">
    <location>
        <begin position="40"/>
        <end position="50"/>
    </location>
</feature>
<feature type="region of interest" description="Disordered" evidence="1">
    <location>
        <begin position="103"/>
        <end position="124"/>
    </location>
</feature>
<proteinExistence type="predicted"/>
<dbReference type="RefSeq" id="WP_078665343.1">
    <property type="nucleotide sequence ID" value="NZ_FUXM01000011.1"/>
</dbReference>
<keyword evidence="2" id="KW-0472">Membrane</keyword>
<accession>A0A1T4PGV8</accession>
<reference evidence="4" key="1">
    <citation type="submission" date="2017-02" db="EMBL/GenBank/DDBJ databases">
        <authorList>
            <person name="Varghese N."/>
            <person name="Submissions S."/>
        </authorList>
    </citation>
    <scope>NUCLEOTIDE SEQUENCE [LARGE SCALE GENOMIC DNA]</scope>
    <source>
        <strain evidence="4">DSM 16521</strain>
    </source>
</reference>
<keyword evidence="2" id="KW-0812">Transmembrane</keyword>
<feature type="region of interest" description="Disordered" evidence="1">
    <location>
        <begin position="199"/>
        <end position="224"/>
    </location>
</feature>
<evidence type="ECO:0000313" key="4">
    <source>
        <dbReference type="Proteomes" id="UP000189933"/>
    </source>
</evidence>
<gene>
    <name evidence="3" type="ORF">SAMN02745885_01264</name>
</gene>
<sequence length="280" mass="30552">MRVLKWILGSLIVVLVVIVAVGGALVGFNHGNSNGHNVAQQQNQDQMQEQIPKEKPKDASEQTPKIIVKEIAAPEETLKKMEEANSIIKQGAELILGGQMYDSQPQAGDLPGEKNGGQTKKSDGVDMEKIHTGIYKMAQGLTLLDIAQKAMAQDINQTRQAGVNYYLVQPQQPQSYYYPVYPYPVQPYQNYVPYQYPGTQPNIQPNTQPNTQPNNQMASGHQNASHTGGLGGLANLLNVNSVVYVIYGILFLSLFGIFASLVGFINSLLKPQAQAGKSDV</sequence>
<evidence type="ECO:0000256" key="1">
    <source>
        <dbReference type="SAM" id="MobiDB-lite"/>
    </source>
</evidence>
<dbReference type="AlphaFoldDB" id="A0A1T4PGV8"/>
<evidence type="ECO:0000313" key="3">
    <source>
        <dbReference type="EMBL" id="SJZ90476.1"/>
    </source>
</evidence>
<keyword evidence="4" id="KW-1185">Reference proteome</keyword>
<dbReference type="EMBL" id="FUXM01000011">
    <property type="protein sequence ID" value="SJZ90476.1"/>
    <property type="molecule type" value="Genomic_DNA"/>
</dbReference>
<organism evidence="3 4">
    <name type="scientific">Carboxydocella sporoproducens DSM 16521</name>
    <dbReference type="NCBI Taxonomy" id="1121270"/>
    <lineage>
        <taxon>Bacteria</taxon>
        <taxon>Bacillati</taxon>
        <taxon>Bacillota</taxon>
        <taxon>Clostridia</taxon>
        <taxon>Eubacteriales</taxon>
        <taxon>Clostridiales Family XVI. Incertae Sedis</taxon>
        <taxon>Carboxydocella</taxon>
    </lineage>
</organism>